<proteinExistence type="predicted"/>
<evidence type="ECO:0000313" key="2">
    <source>
        <dbReference type="Proteomes" id="UP000709295"/>
    </source>
</evidence>
<gene>
    <name evidence="1" type="ORF">JG688_00011203</name>
</gene>
<protein>
    <submittedName>
        <fullName evidence="1">Uncharacterized protein</fullName>
    </submittedName>
</protein>
<reference evidence="1" key="1">
    <citation type="submission" date="2021-01" db="EMBL/GenBank/DDBJ databases">
        <title>Phytophthora aleatoria, a newly-described species from Pinus radiata is distinct from Phytophthora cactorum isolates based on comparative genomics.</title>
        <authorList>
            <person name="Mcdougal R."/>
            <person name="Panda P."/>
            <person name="Williams N."/>
            <person name="Studholme D.J."/>
        </authorList>
    </citation>
    <scope>NUCLEOTIDE SEQUENCE</scope>
    <source>
        <strain evidence="1">NZFS 4037</strain>
    </source>
</reference>
<dbReference type="AlphaFoldDB" id="A0A8J5MF68"/>
<dbReference type="EMBL" id="JAENGY010000767">
    <property type="protein sequence ID" value="KAG6956939.1"/>
    <property type="molecule type" value="Genomic_DNA"/>
</dbReference>
<accession>A0A8J5MF68</accession>
<name>A0A8J5MF68_9STRA</name>
<evidence type="ECO:0000313" key="1">
    <source>
        <dbReference type="EMBL" id="KAG6956939.1"/>
    </source>
</evidence>
<comment type="caution">
    <text evidence="1">The sequence shown here is derived from an EMBL/GenBank/DDBJ whole genome shotgun (WGS) entry which is preliminary data.</text>
</comment>
<organism evidence="1 2">
    <name type="scientific">Phytophthora aleatoria</name>
    <dbReference type="NCBI Taxonomy" id="2496075"/>
    <lineage>
        <taxon>Eukaryota</taxon>
        <taxon>Sar</taxon>
        <taxon>Stramenopiles</taxon>
        <taxon>Oomycota</taxon>
        <taxon>Peronosporomycetes</taxon>
        <taxon>Peronosporales</taxon>
        <taxon>Peronosporaceae</taxon>
        <taxon>Phytophthora</taxon>
    </lineage>
</organism>
<dbReference type="Proteomes" id="UP000709295">
    <property type="component" value="Unassembled WGS sequence"/>
</dbReference>
<keyword evidence="2" id="KW-1185">Reference proteome</keyword>
<sequence>MVTQQSISHSVPACSRYPECVVYAYHWPSSDRSCPCLIFIDIDKAPKTYEEWIYPPGAYNTLQALSISGRLESIQIINRELLTFPEELHSCHNLRTL</sequence>